<gene>
    <name evidence="5" type="ORF">Mco01_64700</name>
</gene>
<evidence type="ECO:0000256" key="1">
    <source>
        <dbReference type="ARBA" id="ARBA00023015"/>
    </source>
</evidence>
<evidence type="ECO:0000313" key="5">
    <source>
        <dbReference type="EMBL" id="GIH43470.1"/>
    </source>
</evidence>
<dbReference type="PROSITE" id="PS51118">
    <property type="entry name" value="HTH_HXLR"/>
    <property type="match status" value="1"/>
</dbReference>
<dbReference type="Gene3D" id="1.10.10.10">
    <property type="entry name" value="Winged helix-like DNA-binding domain superfamily/Winged helix DNA-binding domain"/>
    <property type="match status" value="1"/>
</dbReference>
<dbReference type="PANTHER" id="PTHR33204">
    <property type="entry name" value="TRANSCRIPTIONAL REGULATOR, MARR FAMILY"/>
    <property type="match status" value="1"/>
</dbReference>
<dbReference type="PANTHER" id="PTHR33204:SF18">
    <property type="entry name" value="TRANSCRIPTIONAL REGULATORY PROTEIN"/>
    <property type="match status" value="1"/>
</dbReference>
<dbReference type="InterPro" id="IPR036388">
    <property type="entry name" value="WH-like_DNA-bd_sf"/>
</dbReference>
<dbReference type="SUPFAM" id="SSF46785">
    <property type="entry name" value="Winged helix' DNA-binding domain"/>
    <property type="match status" value="1"/>
</dbReference>
<keyword evidence="2" id="KW-0238">DNA-binding</keyword>
<evidence type="ECO:0000313" key="6">
    <source>
        <dbReference type="Proteomes" id="UP000603904"/>
    </source>
</evidence>
<dbReference type="Proteomes" id="UP000603904">
    <property type="component" value="Unassembled WGS sequence"/>
</dbReference>
<dbReference type="InterPro" id="IPR011991">
    <property type="entry name" value="ArsR-like_HTH"/>
</dbReference>
<protein>
    <submittedName>
        <fullName evidence="5">Transcriptional regulator</fullName>
    </submittedName>
</protein>
<dbReference type="Gene3D" id="3.30.1050.10">
    <property type="entry name" value="SCP2 sterol-binding domain"/>
    <property type="match status" value="1"/>
</dbReference>
<reference evidence="5 6" key="1">
    <citation type="submission" date="2021-01" db="EMBL/GenBank/DDBJ databases">
        <title>Whole genome shotgun sequence of Microbispora corallina NBRC 16416.</title>
        <authorList>
            <person name="Komaki H."/>
            <person name="Tamura T."/>
        </authorList>
    </citation>
    <scope>NUCLEOTIDE SEQUENCE [LARGE SCALE GENOMIC DNA]</scope>
    <source>
        <strain evidence="5 6">NBRC 16416</strain>
    </source>
</reference>
<accession>A0ABQ4G8T6</accession>
<sequence>MARGLDAIGERWALLVVRDLLLGPKRFNDLLSGLPGVSPNVLSQRLRELAEEGVVERRDLGAPARVHVYELTAWGRRLEPILLQLGQWGNDAPSPPQGELGLDSLLLSVKAGFDPSRAAELRGVYEFHVDGETYVAEVSADSVRIDRRRAAEPPDATISTDLDTLRALCAHQVTIADAARTGSACLDGHEDARQRLVDLLLAPFSGSDG</sequence>
<keyword evidence="6" id="KW-1185">Reference proteome</keyword>
<dbReference type="Pfam" id="PF01638">
    <property type="entry name" value="HxlR"/>
    <property type="match status" value="1"/>
</dbReference>
<dbReference type="InterPro" id="IPR036527">
    <property type="entry name" value="SCP2_sterol-bd_dom_sf"/>
</dbReference>
<feature type="domain" description="HTH hxlR-type" evidence="4">
    <location>
        <begin position="1"/>
        <end position="97"/>
    </location>
</feature>
<dbReference type="EMBL" id="BOOC01000039">
    <property type="protein sequence ID" value="GIH43470.1"/>
    <property type="molecule type" value="Genomic_DNA"/>
</dbReference>
<organism evidence="5 6">
    <name type="scientific">Microbispora corallina</name>
    <dbReference type="NCBI Taxonomy" id="83302"/>
    <lineage>
        <taxon>Bacteria</taxon>
        <taxon>Bacillati</taxon>
        <taxon>Actinomycetota</taxon>
        <taxon>Actinomycetes</taxon>
        <taxon>Streptosporangiales</taxon>
        <taxon>Streptosporangiaceae</taxon>
        <taxon>Microbispora</taxon>
    </lineage>
</organism>
<dbReference type="SUPFAM" id="SSF55718">
    <property type="entry name" value="SCP-like"/>
    <property type="match status" value="1"/>
</dbReference>
<evidence type="ECO:0000259" key="4">
    <source>
        <dbReference type="PROSITE" id="PS51118"/>
    </source>
</evidence>
<dbReference type="CDD" id="cd00090">
    <property type="entry name" value="HTH_ARSR"/>
    <property type="match status" value="1"/>
</dbReference>
<keyword evidence="3" id="KW-0804">Transcription</keyword>
<evidence type="ECO:0000256" key="2">
    <source>
        <dbReference type="ARBA" id="ARBA00023125"/>
    </source>
</evidence>
<dbReference type="InterPro" id="IPR036390">
    <property type="entry name" value="WH_DNA-bd_sf"/>
</dbReference>
<proteinExistence type="predicted"/>
<dbReference type="InterPro" id="IPR002577">
    <property type="entry name" value="HTH_HxlR"/>
</dbReference>
<keyword evidence="1" id="KW-0805">Transcription regulation</keyword>
<evidence type="ECO:0000256" key="3">
    <source>
        <dbReference type="ARBA" id="ARBA00023163"/>
    </source>
</evidence>
<name>A0ABQ4G8T6_9ACTN</name>
<comment type="caution">
    <text evidence="5">The sequence shown here is derived from an EMBL/GenBank/DDBJ whole genome shotgun (WGS) entry which is preliminary data.</text>
</comment>